<evidence type="ECO:0000313" key="2">
    <source>
        <dbReference type="EMBL" id="NQV64626.1"/>
    </source>
</evidence>
<feature type="domain" description="SGNH hydrolase-type esterase" evidence="1">
    <location>
        <begin position="55"/>
        <end position="221"/>
    </location>
</feature>
<gene>
    <name evidence="2" type="ORF">HQ497_04600</name>
</gene>
<name>A0A972VW43_9GAMM</name>
<reference evidence="2" key="1">
    <citation type="submission" date="2020-05" db="EMBL/GenBank/DDBJ databases">
        <title>Sulfur intermediates as new biogeochemical hubs in an aquatic model microbial ecosystem.</title>
        <authorList>
            <person name="Vigneron A."/>
        </authorList>
    </citation>
    <scope>NUCLEOTIDE SEQUENCE</scope>
    <source>
        <strain evidence="2">Bin.250</strain>
    </source>
</reference>
<dbReference type="Pfam" id="PF13472">
    <property type="entry name" value="Lipase_GDSL_2"/>
    <property type="match status" value="1"/>
</dbReference>
<dbReference type="InterPro" id="IPR036514">
    <property type="entry name" value="SGNH_hydro_sf"/>
</dbReference>
<evidence type="ECO:0000259" key="1">
    <source>
        <dbReference type="Pfam" id="PF13472"/>
    </source>
</evidence>
<dbReference type="Proteomes" id="UP000754644">
    <property type="component" value="Unassembled WGS sequence"/>
</dbReference>
<evidence type="ECO:0000313" key="3">
    <source>
        <dbReference type="Proteomes" id="UP000754644"/>
    </source>
</evidence>
<organism evidence="2 3">
    <name type="scientific">SAR86 cluster bacterium</name>
    <dbReference type="NCBI Taxonomy" id="2030880"/>
    <lineage>
        <taxon>Bacteria</taxon>
        <taxon>Pseudomonadati</taxon>
        <taxon>Pseudomonadota</taxon>
        <taxon>Gammaproteobacteria</taxon>
        <taxon>SAR86 cluster</taxon>
    </lineage>
</organism>
<dbReference type="AlphaFoldDB" id="A0A972VW43"/>
<accession>A0A972VW43</accession>
<dbReference type="CDD" id="cd01836">
    <property type="entry name" value="FeeA_FeeB_like"/>
    <property type="match status" value="1"/>
</dbReference>
<sequence>MLRLTILWTLCLFLAPLLVLQGLLVRARTVALPAARGPSNGQVGEGSSSLLLLGIGDSVIEGLGVAHVEEALTRQLALKLHQQNSRPILWQTQGRNGDRVRDLIARLPLLDGVEPDLVLVSIGVNDVSHLTSVTRWQWEVTHLIAELKLRFSAPIVFLGIPPMGQFSALPQPLRFAFGVRARLLDQTLQQAAKLLSGIYWFDTASGFQAQLLARDGYHPGPLACESLATALSLQFGELLNSPVQGSTQAAPPVNWGVK</sequence>
<dbReference type="EMBL" id="JABMOJ010000167">
    <property type="protein sequence ID" value="NQV64626.1"/>
    <property type="molecule type" value="Genomic_DNA"/>
</dbReference>
<keyword evidence="2" id="KW-0378">Hydrolase</keyword>
<comment type="caution">
    <text evidence="2">The sequence shown here is derived from an EMBL/GenBank/DDBJ whole genome shotgun (WGS) entry which is preliminary data.</text>
</comment>
<dbReference type="InterPro" id="IPR013830">
    <property type="entry name" value="SGNH_hydro"/>
</dbReference>
<dbReference type="SUPFAM" id="SSF52266">
    <property type="entry name" value="SGNH hydrolase"/>
    <property type="match status" value="1"/>
</dbReference>
<protein>
    <submittedName>
        <fullName evidence="2">SGNH/GDSL hydrolase family protein</fullName>
    </submittedName>
</protein>
<proteinExistence type="predicted"/>
<dbReference type="Gene3D" id="3.40.50.1110">
    <property type="entry name" value="SGNH hydrolase"/>
    <property type="match status" value="1"/>
</dbReference>
<dbReference type="GO" id="GO:0016788">
    <property type="term" value="F:hydrolase activity, acting on ester bonds"/>
    <property type="evidence" value="ECO:0007669"/>
    <property type="project" value="UniProtKB-ARBA"/>
</dbReference>